<organism evidence="3 4">
    <name type="scientific">Sphaerobolus stellatus (strain SS14)</name>
    <dbReference type="NCBI Taxonomy" id="990650"/>
    <lineage>
        <taxon>Eukaryota</taxon>
        <taxon>Fungi</taxon>
        <taxon>Dikarya</taxon>
        <taxon>Basidiomycota</taxon>
        <taxon>Agaricomycotina</taxon>
        <taxon>Agaricomycetes</taxon>
        <taxon>Phallomycetidae</taxon>
        <taxon>Geastrales</taxon>
        <taxon>Sphaerobolaceae</taxon>
        <taxon>Sphaerobolus</taxon>
    </lineage>
</organism>
<evidence type="ECO:0000313" key="3">
    <source>
        <dbReference type="EMBL" id="KIJ24234.1"/>
    </source>
</evidence>
<dbReference type="AlphaFoldDB" id="A0A0C9TQL0"/>
<dbReference type="InterPro" id="IPR040648">
    <property type="entry name" value="HMGXB3_CxC4"/>
</dbReference>
<dbReference type="EMBL" id="KN837513">
    <property type="protein sequence ID" value="KIJ24234.1"/>
    <property type="molecule type" value="Genomic_DNA"/>
</dbReference>
<feature type="region of interest" description="Disordered" evidence="1">
    <location>
        <begin position="302"/>
        <end position="323"/>
    </location>
</feature>
<proteinExistence type="predicted"/>
<evidence type="ECO:0000259" key="2">
    <source>
        <dbReference type="Pfam" id="PF18717"/>
    </source>
</evidence>
<protein>
    <recommendedName>
        <fullName evidence="2">HMG domain-containing protein</fullName>
    </recommendedName>
</protein>
<evidence type="ECO:0000256" key="1">
    <source>
        <dbReference type="SAM" id="MobiDB-lite"/>
    </source>
</evidence>
<name>A0A0C9TQL0_SPHS4</name>
<evidence type="ECO:0000313" key="4">
    <source>
        <dbReference type="Proteomes" id="UP000054279"/>
    </source>
</evidence>
<gene>
    <name evidence="3" type="ORF">M422DRAFT_275025</name>
</gene>
<feature type="region of interest" description="Disordered" evidence="1">
    <location>
        <begin position="48"/>
        <end position="105"/>
    </location>
</feature>
<keyword evidence="4" id="KW-1185">Reference proteome</keyword>
<accession>A0A0C9TQL0</accession>
<dbReference type="HOGENOM" id="CLU_608557_0_0_1"/>
<sequence length="450" mass="50866">MPDGSANQHKRGNKRPTFVLSVAEQGPSQHKHENTWIEFNLSIAEQSGRIPIRPSLQSEKLVQKLPKIHKKSSSSLSRESKRQKKNNESFLQDKSSTEEAPEFQLSTEFDEPSLGMEMGEDNASLFLIHGNESLDVSYTEWEDEKKLYWECCMAENGLIRLDCSTFIVQDWDQKLKMLKGNKFFHVRYLPLSETKGSLVCDCKTNNCRHTDILSEHLDFVLSAEPECSEQYPPAYLVSQHNGKEHYISSVRGSSGEGQTGGKQVMIFLMRDSTWRCTSCTSKGHSHHKQPAQEYAQGARITDGDNINLDSPTEPSPDQEEAGQDVLVDPVQAERPISYLPIPVPKWARLPTDLVEYLIHPLDTPALHYSLDQMAHCHCGNVIPNGTNAISVPIVTETFLIFGLHQVYNATIELARCIICNHRMRLYGPDLGTHGIFNWNNSFGFTHELLN</sequence>
<dbReference type="OrthoDB" id="5598737at2759"/>
<dbReference type="Pfam" id="PF18717">
    <property type="entry name" value="CxC4"/>
    <property type="match status" value="1"/>
</dbReference>
<feature type="region of interest" description="Disordered" evidence="1">
    <location>
        <begin position="1"/>
        <end position="33"/>
    </location>
</feature>
<dbReference type="Proteomes" id="UP000054279">
    <property type="component" value="Unassembled WGS sequence"/>
</dbReference>
<reference evidence="3 4" key="1">
    <citation type="submission" date="2014-06" db="EMBL/GenBank/DDBJ databases">
        <title>Evolutionary Origins and Diversification of the Mycorrhizal Mutualists.</title>
        <authorList>
            <consortium name="DOE Joint Genome Institute"/>
            <consortium name="Mycorrhizal Genomics Consortium"/>
            <person name="Kohler A."/>
            <person name="Kuo A."/>
            <person name="Nagy L.G."/>
            <person name="Floudas D."/>
            <person name="Copeland A."/>
            <person name="Barry K.W."/>
            <person name="Cichocki N."/>
            <person name="Veneault-Fourrey C."/>
            <person name="LaButti K."/>
            <person name="Lindquist E.A."/>
            <person name="Lipzen A."/>
            <person name="Lundell T."/>
            <person name="Morin E."/>
            <person name="Murat C."/>
            <person name="Riley R."/>
            <person name="Ohm R."/>
            <person name="Sun H."/>
            <person name="Tunlid A."/>
            <person name="Henrissat B."/>
            <person name="Grigoriev I.V."/>
            <person name="Hibbett D.S."/>
            <person name="Martin F."/>
        </authorList>
    </citation>
    <scope>NUCLEOTIDE SEQUENCE [LARGE SCALE GENOMIC DNA]</scope>
    <source>
        <strain evidence="3 4">SS14</strain>
    </source>
</reference>
<feature type="domain" description="HMG" evidence="2">
    <location>
        <begin position="366"/>
        <end position="450"/>
    </location>
</feature>